<feature type="region of interest" description="Disordered" evidence="1">
    <location>
        <begin position="84"/>
        <end position="213"/>
    </location>
</feature>
<feature type="compositionally biased region" description="Basic and acidic residues" evidence="1">
    <location>
        <begin position="148"/>
        <end position="157"/>
    </location>
</feature>
<feature type="region of interest" description="Disordered" evidence="1">
    <location>
        <begin position="253"/>
        <end position="273"/>
    </location>
</feature>
<dbReference type="InterPro" id="IPR033194">
    <property type="entry name" value="MFAP1"/>
</dbReference>
<evidence type="ECO:0000259" key="2">
    <source>
        <dbReference type="Pfam" id="PF06991"/>
    </source>
</evidence>
<dbReference type="PANTHER" id="PTHR15327">
    <property type="entry name" value="MICROFIBRIL-ASSOCIATED PROTEIN"/>
    <property type="match status" value="1"/>
</dbReference>
<reference evidence="3" key="1">
    <citation type="submission" date="2021-01" db="EMBL/GenBank/DDBJ databases">
        <authorList>
            <person name="Kaushik A."/>
        </authorList>
    </citation>
    <scope>NUCLEOTIDE SEQUENCE</scope>
    <source>
        <strain evidence="3">AG1-1C</strain>
    </source>
</reference>
<protein>
    <recommendedName>
        <fullName evidence="2">Micro-fibrillar-associated protein 1 C-terminal domain-containing protein</fullName>
    </recommendedName>
</protein>
<gene>
    <name evidence="3" type="ORF">RDB_LOCUS103546</name>
</gene>
<feature type="region of interest" description="Disordered" evidence="1">
    <location>
        <begin position="1"/>
        <end position="67"/>
    </location>
</feature>
<feature type="compositionally biased region" description="Basic and acidic residues" evidence="1">
    <location>
        <begin position="165"/>
        <end position="199"/>
    </location>
</feature>
<evidence type="ECO:0000313" key="4">
    <source>
        <dbReference type="Proteomes" id="UP000663846"/>
    </source>
</evidence>
<feature type="compositionally biased region" description="Acidic residues" evidence="1">
    <location>
        <begin position="95"/>
        <end position="108"/>
    </location>
</feature>
<comment type="caution">
    <text evidence="3">The sequence shown here is derived from an EMBL/GenBank/DDBJ whole genome shotgun (WGS) entry which is preliminary data.</text>
</comment>
<evidence type="ECO:0000313" key="3">
    <source>
        <dbReference type="EMBL" id="CAE6429690.1"/>
    </source>
</evidence>
<dbReference type="Proteomes" id="UP000663846">
    <property type="component" value="Unassembled WGS sequence"/>
</dbReference>
<sequence>MQTSRKPAAVRPAQAAGRYWKGKAPKGVDAAALSDSDSDEAPQDVGEDQEEIEEEFELAGQDEDSKVDVRKGVAKMSVALRDVEVKDGKVIVGGQEEESEESEEEEEETKSKAPGEESGSSEYESSSEEESEEEPPKPQFRPVFVPKRARETIKQIEAESEFSEEAIKRREEEAAQRKKESHDMVAESVKRELAEKETAENIPDVDDTDGLDPGAEFEAWRARELARISREAEAARVREEERIERERRAALPEEQRLKEDMERADKSRADKPQGQQKFLQKYWHKGAFHQDADILKRHDFTEATESTIDASLLPSVMQVKNFGKRGQTKYTHLLDQDTTAKQGEFGAAGTAQIRPLHPVLTRHLALETHLPPKHGERVDLLMPRITTADLTGIGGTEMTVAGGTMTDDETVHAGEVTEIRVDVTGALVGGTDLLNGRATEMTVNGITRRAGEMMVDEMDVMIWMMGAEGHALESIAENDRHPATRTGRTRGDEWRSSMVKIVRFISYVLLIVAELVRSICSIPEDPLKRDAFGDYLTL</sequence>
<dbReference type="EMBL" id="CAJMWS010000326">
    <property type="protein sequence ID" value="CAE6429690.1"/>
    <property type="molecule type" value="Genomic_DNA"/>
</dbReference>
<feature type="compositionally biased region" description="Basic and acidic residues" evidence="1">
    <location>
        <begin position="253"/>
        <end position="271"/>
    </location>
</feature>
<dbReference type="Pfam" id="PF06991">
    <property type="entry name" value="MFAP1"/>
    <property type="match status" value="1"/>
</dbReference>
<dbReference type="InterPro" id="IPR009730">
    <property type="entry name" value="MFAP1_C"/>
</dbReference>
<evidence type="ECO:0000256" key="1">
    <source>
        <dbReference type="SAM" id="MobiDB-lite"/>
    </source>
</evidence>
<dbReference type="AlphaFoldDB" id="A0A8H2XLK3"/>
<feature type="compositionally biased region" description="Acidic residues" evidence="1">
    <location>
        <begin position="36"/>
        <end position="62"/>
    </location>
</feature>
<proteinExistence type="predicted"/>
<name>A0A8H2XLK3_9AGAM</name>
<feature type="domain" description="Micro-fibrillar-associated protein 1 C-terminal" evidence="2">
    <location>
        <begin position="130"/>
        <end position="338"/>
    </location>
</feature>
<organism evidence="3 4">
    <name type="scientific">Rhizoctonia solani</name>
    <dbReference type="NCBI Taxonomy" id="456999"/>
    <lineage>
        <taxon>Eukaryota</taxon>
        <taxon>Fungi</taxon>
        <taxon>Dikarya</taxon>
        <taxon>Basidiomycota</taxon>
        <taxon>Agaricomycotina</taxon>
        <taxon>Agaricomycetes</taxon>
        <taxon>Cantharellales</taxon>
        <taxon>Ceratobasidiaceae</taxon>
        <taxon>Rhizoctonia</taxon>
    </lineage>
</organism>
<accession>A0A8H2XLK3</accession>